<dbReference type="InterPro" id="IPR042185">
    <property type="entry name" value="Serpin_sf_2"/>
</dbReference>
<evidence type="ECO:0000256" key="2">
    <source>
        <dbReference type="ARBA" id="ARBA00022729"/>
    </source>
</evidence>
<dbReference type="InterPro" id="IPR042178">
    <property type="entry name" value="Serpin_sf_1"/>
</dbReference>
<comment type="similarity">
    <text evidence="1 4">Belongs to the serpin family.</text>
</comment>
<dbReference type="Gene3D" id="3.30.497.10">
    <property type="entry name" value="Antithrombin, subunit I, domain 2"/>
    <property type="match status" value="1"/>
</dbReference>
<evidence type="ECO:0000256" key="4">
    <source>
        <dbReference type="RuleBase" id="RU000411"/>
    </source>
</evidence>
<reference evidence="8" key="1">
    <citation type="submission" date="2021-02" db="EMBL/GenBank/DDBJ databases">
        <title>Comparative genomics reveals that relaxation of natural selection precedes convergent phenotypic evolution of cavefish.</title>
        <authorList>
            <person name="Peng Z."/>
        </authorList>
    </citation>
    <scope>NUCLEOTIDE SEQUENCE</scope>
    <source>
        <tissue evidence="8">Muscle</tissue>
    </source>
</reference>
<dbReference type="EMBL" id="JAFHDT010000277">
    <property type="protein sequence ID" value="KAI7789997.1"/>
    <property type="molecule type" value="Genomic_DNA"/>
</dbReference>
<feature type="chain" id="PRO_5040935818" evidence="6">
    <location>
        <begin position="20"/>
        <end position="456"/>
    </location>
</feature>
<evidence type="ECO:0000256" key="1">
    <source>
        <dbReference type="ARBA" id="ARBA00009500"/>
    </source>
</evidence>
<evidence type="ECO:0000256" key="5">
    <source>
        <dbReference type="SAM" id="MobiDB-lite"/>
    </source>
</evidence>
<dbReference type="PANTHER" id="PTHR11461:SF363">
    <property type="entry name" value="SERINE (OR CYSTEINE) PROTEINASE INHIBITOR, CLADE A (ALPHA-1 ANTIPROTEINASE, ANTITRYPSIN), MEMBER 1, LIKE PRECURSOR-RELATED"/>
    <property type="match status" value="1"/>
</dbReference>
<dbReference type="SMART" id="SM00093">
    <property type="entry name" value="SERPIN"/>
    <property type="match status" value="1"/>
</dbReference>
<keyword evidence="9" id="KW-1185">Reference proteome</keyword>
<dbReference type="InterPro" id="IPR036186">
    <property type="entry name" value="Serpin_sf"/>
</dbReference>
<keyword evidence="3" id="KW-0325">Glycoprotein</keyword>
<feature type="non-terminal residue" evidence="8">
    <location>
        <position position="456"/>
    </location>
</feature>
<dbReference type="InterPro" id="IPR023795">
    <property type="entry name" value="Serpin_CS"/>
</dbReference>
<dbReference type="GO" id="GO:0004867">
    <property type="term" value="F:serine-type endopeptidase inhibitor activity"/>
    <property type="evidence" value="ECO:0007669"/>
    <property type="project" value="InterPro"/>
</dbReference>
<keyword evidence="2 6" id="KW-0732">Signal</keyword>
<accession>A0A9W7T5G5</accession>
<evidence type="ECO:0000259" key="7">
    <source>
        <dbReference type="SMART" id="SM00093"/>
    </source>
</evidence>
<dbReference type="GO" id="GO:0005615">
    <property type="term" value="C:extracellular space"/>
    <property type="evidence" value="ECO:0007669"/>
    <property type="project" value="InterPro"/>
</dbReference>
<dbReference type="CDD" id="cd19549">
    <property type="entry name" value="serpinA_A1AT-like"/>
    <property type="match status" value="1"/>
</dbReference>
<dbReference type="InterPro" id="IPR000215">
    <property type="entry name" value="Serpin_fam"/>
</dbReference>
<feature type="signal peptide" evidence="6">
    <location>
        <begin position="1"/>
        <end position="19"/>
    </location>
</feature>
<organism evidence="8 9">
    <name type="scientific">Triplophysa rosa</name>
    <name type="common">Cave loach</name>
    <dbReference type="NCBI Taxonomy" id="992332"/>
    <lineage>
        <taxon>Eukaryota</taxon>
        <taxon>Metazoa</taxon>
        <taxon>Chordata</taxon>
        <taxon>Craniata</taxon>
        <taxon>Vertebrata</taxon>
        <taxon>Euteleostomi</taxon>
        <taxon>Actinopterygii</taxon>
        <taxon>Neopterygii</taxon>
        <taxon>Teleostei</taxon>
        <taxon>Ostariophysi</taxon>
        <taxon>Cypriniformes</taxon>
        <taxon>Nemacheilidae</taxon>
        <taxon>Triplophysa</taxon>
    </lineage>
</organism>
<dbReference type="FunFam" id="3.30.497.10:FF:000001">
    <property type="entry name" value="Serine protease inhibitor"/>
    <property type="match status" value="1"/>
</dbReference>
<dbReference type="InterPro" id="IPR023796">
    <property type="entry name" value="Serpin_dom"/>
</dbReference>
<protein>
    <submittedName>
        <fullName evidence="8">Serpina1 protein</fullName>
    </submittedName>
</protein>
<sequence length="456" mass="51585">RERVYCCVIAAMLVATAWAAPHDGHDHSEHSVDHHHHLHHGKDEPHPSHEGNDACHLLAPHNADFAFALYKKLALLPEAQGKNIFFSPVGIAMALSMLAVGAKSDTHSQIYNSLGYSNLQPQQVNEGYEHLLHMLGHSQDAMQLEAGAGVAIREDFKAIDKFLKDIHHYYSSEAFSVDFSKPDTAAQEINKFIAKKTHDKITDMVKDLDPSLVMMLINYMYFRGKWDKPFDVKQTHRANFHVDKDTTVEVDMMKRTGRYDIYQDHDNHTTVLMVPYKGNTSMMIILPDEGKIKEVEDSICRHHLKNWHEKLFRSSVDLFMPKFSISATFNLKETLEGMGIVDAFSDKADFSGITEEVKVKASQVVHQAVLSVDEKGTEAAAVTTIEIMPMSLPDTVTLNRPFLVLIVEDSTKSILFMGKIYNPLLQDIFINTVKGIDGILAKIFNRQILVYVYNFF</sequence>
<proteinExistence type="inferred from homology"/>
<feature type="domain" description="Serpin" evidence="7">
    <location>
        <begin position="67"/>
        <end position="423"/>
    </location>
</feature>
<evidence type="ECO:0000256" key="3">
    <source>
        <dbReference type="ARBA" id="ARBA00023180"/>
    </source>
</evidence>
<dbReference type="FunFam" id="2.30.39.10:FF:000003">
    <property type="entry name" value="alpha-1-antitrypsin isoform X1"/>
    <property type="match status" value="1"/>
</dbReference>
<dbReference type="Proteomes" id="UP001059041">
    <property type="component" value="Unassembled WGS sequence"/>
</dbReference>
<evidence type="ECO:0000313" key="8">
    <source>
        <dbReference type="EMBL" id="KAI7789997.1"/>
    </source>
</evidence>
<dbReference type="PROSITE" id="PS00284">
    <property type="entry name" value="SERPIN"/>
    <property type="match status" value="1"/>
</dbReference>
<dbReference type="Pfam" id="PF00079">
    <property type="entry name" value="Serpin"/>
    <property type="match status" value="1"/>
</dbReference>
<dbReference type="PRINTS" id="PR00780">
    <property type="entry name" value="LEUSERPINII"/>
</dbReference>
<name>A0A9W7T5G5_TRIRA</name>
<dbReference type="AlphaFoldDB" id="A0A9W7T5G5"/>
<dbReference type="Gene3D" id="2.10.310.10">
    <property type="entry name" value="Serpins superfamily"/>
    <property type="match status" value="1"/>
</dbReference>
<dbReference type="Gene3D" id="2.30.39.10">
    <property type="entry name" value="Alpha-1-antitrypsin, domain 1"/>
    <property type="match status" value="1"/>
</dbReference>
<dbReference type="FunFam" id="2.10.310.10:FF:000001">
    <property type="entry name" value="Serpin family A member 1"/>
    <property type="match status" value="1"/>
</dbReference>
<dbReference type="SUPFAM" id="SSF56574">
    <property type="entry name" value="Serpins"/>
    <property type="match status" value="1"/>
</dbReference>
<dbReference type="PANTHER" id="PTHR11461">
    <property type="entry name" value="SERINE PROTEASE INHIBITOR, SERPIN"/>
    <property type="match status" value="1"/>
</dbReference>
<feature type="region of interest" description="Disordered" evidence="5">
    <location>
        <begin position="24"/>
        <end position="54"/>
    </location>
</feature>
<evidence type="ECO:0000313" key="9">
    <source>
        <dbReference type="Proteomes" id="UP001059041"/>
    </source>
</evidence>
<evidence type="ECO:0000256" key="6">
    <source>
        <dbReference type="SAM" id="SignalP"/>
    </source>
</evidence>
<comment type="caution">
    <text evidence="8">The sequence shown here is derived from an EMBL/GenBank/DDBJ whole genome shotgun (WGS) entry which is preliminary data.</text>
</comment>
<gene>
    <name evidence="8" type="ORF">IRJ41_019900</name>
</gene>
<feature type="compositionally biased region" description="Basic and acidic residues" evidence="5">
    <location>
        <begin position="41"/>
        <end position="53"/>
    </location>
</feature>